<evidence type="ECO:0000313" key="1">
    <source>
        <dbReference type="EMBL" id="TRU93032.1"/>
    </source>
</evidence>
<accession>A0A552JBH5</accession>
<organism evidence="1 2">
    <name type="scientific">Microcystis novacekii Mn_MB_F_20050700_S1D</name>
    <dbReference type="NCBI Taxonomy" id="2486266"/>
    <lineage>
        <taxon>Bacteria</taxon>
        <taxon>Bacillati</taxon>
        <taxon>Cyanobacteriota</taxon>
        <taxon>Cyanophyceae</taxon>
        <taxon>Oscillatoriophycideae</taxon>
        <taxon>Chroococcales</taxon>
        <taxon>Microcystaceae</taxon>
        <taxon>Microcystis</taxon>
    </lineage>
</organism>
<protein>
    <submittedName>
        <fullName evidence="1">DUF3368 domain-containing protein</fullName>
    </submittedName>
</protein>
<gene>
    <name evidence="1" type="ORF">EWV54_01800</name>
</gene>
<dbReference type="InterPro" id="IPR021799">
    <property type="entry name" value="PIN-like_prokaryotic"/>
</dbReference>
<reference evidence="1 2" key="1">
    <citation type="submission" date="2019-01" db="EMBL/GenBank/DDBJ databases">
        <title>Coherence of Microcystis species and biogeography revealed through population genomics.</title>
        <authorList>
            <person name="Perez-Carrascal O.M."/>
            <person name="Terrat Y."/>
            <person name="Giani A."/>
            <person name="Fortin N."/>
            <person name="Tromas N."/>
            <person name="Shapiro B.J."/>
        </authorList>
    </citation>
    <scope>NUCLEOTIDE SEQUENCE [LARGE SCALE GENOMIC DNA]</scope>
    <source>
        <strain evidence="1">Mn_MB_F_20050700_S1D</strain>
    </source>
</reference>
<proteinExistence type="predicted"/>
<comment type="caution">
    <text evidence="1">The sequence shown here is derived from an EMBL/GenBank/DDBJ whole genome shotgun (WGS) entry which is preliminary data.</text>
</comment>
<dbReference type="EMBL" id="SFAV01000018">
    <property type="protein sequence ID" value="TRU93032.1"/>
    <property type="molecule type" value="Genomic_DNA"/>
</dbReference>
<name>A0A552JBH5_9CHRO</name>
<dbReference type="PANTHER" id="PTHR39550:SF1">
    <property type="entry name" value="SLL0658 PROTEIN"/>
    <property type="match status" value="1"/>
</dbReference>
<sequence>MKIVCNTSPLTNLAAINKLMLIREVYGRITIPNAVANEIAKVGTIYPQAGLIPSQDWITVCPVTNWRKVQHLQGQNLDSGEAEAIALALELDAELLIIDEQLGRKIALNEGLNITGLLGVLLEAKSQGLIFEIKPIMDNLIGQAKFRIASSLYLEVLRLAGEENYL</sequence>
<dbReference type="Proteomes" id="UP000319191">
    <property type="component" value="Unassembled WGS sequence"/>
</dbReference>
<dbReference type="AlphaFoldDB" id="A0A552JBH5"/>
<dbReference type="Pfam" id="PF11848">
    <property type="entry name" value="DUF3368"/>
    <property type="match status" value="1"/>
</dbReference>
<dbReference type="PANTHER" id="PTHR39550">
    <property type="entry name" value="SLL0658 PROTEIN"/>
    <property type="match status" value="1"/>
</dbReference>
<evidence type="ECO:0000313" key="2">
    <source>
        <dbReference type="Proteomes" id="UP000319191"/>
    </source>
</evidence>